<gene>
    <name evidence="2" type="ORF">UFOPK1581_00049</name>
</gene>
<protein>
    <submittedName>
        <fullName evidence="2">Unannotated protein</fullName>
    </submittedName>
</protein>
<accession>A0A6J6CD74</accession>
<feature type="transmembrane region" description="Helical" evidence="1">
    <location>
        <begin position="180"/>
        <end position="198"/>
    </location>
</feature>
<feature type="transmembrane region" description="Helical" evidence="1">
    <location>
        <begin position="9"/>
        <end position="32"/>
    </location>
</feature>
<sequence>MQDFKYRPVAAIVSGSIVVLVDVMIAGLDFYVNGVASFLGSLPLYLVIAWVVFVFLFKPSVKVTKESISITNPFRWIQISIQDVEDLDTRRGLVLKTKAGDFPVAVGVAPGRYTVARANKSDFKWAGNDGGKAQGVVSPGDILDSDSGAVAFVVRQQLRNFAEGKSGQIVYARPVVKTDYWSIIVGIALGAATLVQIAL</sequence>
<reference evidence="2" key="1">
    <citation type="submission" date="2020-05" db="EMBL/GenBank/DDBJ databases">
        <authorList>
            <person name="Chiriac C."/>
            <person name="Salcher M."/>
            <person name="Ghai R."/>
            <person name="Kavagutti S V."/>
        </authorList>
    </citation>
    <scope>NUCLEOTIDE SEQUENCE</scope>
</reference>
<proteinExistence type="predicted"/>
<keyword evidence="1" id="KW-0812">Transmembrane</keyword>
<feature type="transmembrane region" description="Helical" evidence="1">
    <location>
        <begin position="38"/>
        <end position="57"/>
    </location>
</feature>
<keyword evidence="1" id="KW-1133">Transmembrane helix</keyword>
<keyword evidence="1" id="KW-0472">Membrane</keyword>
<evidence type="ECO:0000313" key="2">
    <source>
        <dbReference type="EMBL" id="CAB4549286.1"/>
    </source>
</evidence>
<name>A0A6J6CD74_9ZZZZ</name>
<dbReference type="AlphaFoldDB" id="A0A6J6CD74"/>
<organism evidence="2">
    <name type="scientific">freshwater metagenome</name>
    <dbReference type="NCBI Taxonomy" id="449393"/>
    <lineage>
        <taxon>unclassified sequences</taxon>
        <taxon>metagenomes</taxon>
        <taxon>ecological metagenomes</taxon>
    </lineage>
</organism>
<dbReference type="EMBL" id="CAEZTB010000003">
    <property type="protein sequence ID" value="CAB4549286.1"/>
    <property type="molecule type" value="Genomic_DNA"/>
</dbReference>
<evidence type="ECO:0000256" key="1">
    <source>
        <dbReference type="SAM" id="Phobius"/>
    </source>
</evidence>